<evidence type="ECO:0000313" key="3">
    <source>
        <dbReference type="EMBL" id="TNN34536.1"/>
    </source>
</evidence>
<sequence length="74" mass="8214">MNRCCWTPPGSSAQARPWTRGRNRSSPSAPLRILCACFLLYLLTALRKPRRNAQAAIFTAESTGGHAHVHVRLL</sequence>
<organism evidence="3 4">
    <name type="scientific">Liparis tanakae</name>
    <name type="common">Tanaka's snailfish</name>
    <dbReference type="NCBI Taxonomy" id="230148"/>
    <lineage>
        <taxon>Eukaryota</taxon>
        <taxon>Metazoa</taxon>
        <taxon>Chordata</taxon>
        <taxon>Craniata</taxon>
        <taxon>Vertebrata</taxon>
        <taxon>Euteleostomi</taxon>
        <taxon>Actinopterygii</taxon>
        <taxon>Neopterygii</taxon>
        <taxon>Teleostei</taxon>
        <taxon>Neoteleostei</taxon>
        <taxon>Acanthomorphata</taxon>
        <taxon>Eupercaria</taxon>
        <taxon>Perciformes</taxon>
        <taxon>Cottioidei</taxon>
        <taxon>Cottales</taxon>
        <taxon>Liparidae</taxon>
        <taxon>Liparis</taxon>
    </lineage>
</organism>
<keyword evidence="4" id="KW-1185">Reference proteome</keyword>
<dbReference type="EMBL" id="SRLO01001943">
    <property type="protein sequence ID" value="TNN34536.1"/>
    <property type="molecule type" value="Genomic_DNA"/>
</dbReference>
<accession>A0A4Z2EZX1</accession>
<evidence type="ECO:0000313" key="4">
    <source>
        <dbReference type="Proteomes" id="UP000314294"/>
    </source>
</evidence>
<comment type="caution">
    <text evidence="3">The sequence shown here is derived from an EMBL/GenBank/DDBJ whole genome shotgun (WGS) entry which is preliminary data.</text>
</comment>
<dbReference type="AlphaFoldDB" id="A0A4Z2EZX1"/>
<protein>
    <submittedName>
        <fullName evidence="3">Uncharacterized protein</fullName>
    </submittedName>
</protein>
<gene>
    <name evidence="3" type="ORF">EYF80_055304</name>
</gene>
<evidence type="ECO:0000256" key="1">
    <source>
        <dbReference type="SAM" id="MobiDB-lite"/>
    </source>
</evidence>
<name>A0A4Z2EZX1_9TELE</name>
<keyword evidence="2" id="KW-0812">Transmembrane</keyword>
<reference evidence="3 4" key="1">
    <citation type="submission" date="2019-03" db="EMBL/GenBank/DDBJ databases">
        <title>First draft genome of Liparis tanakae, snailfish: a comprehensive survey of snailfish specific genes.</title>
        <authorList>
            <person name="Kim W."/>
            <person name="Song I."/>
            <person name="Jeong J.-H."/>
            <person name="Kim D."/>
            <person name="Kim S."/>
            <person name="Ryu S."/>
            <person name="Song J.Y."/>
            <person name="Lee S.K."/>
        </authorList>
    </citation>
    <scope>NUCLEOTIDE SEQUENCE [LARGE SCALE GENOMIC DNA]</scope>
    <source>
        <tissue evidence="3">Muscle</tissue>
    </source>
</reference>
<keyword evidence="2" id="KW-0472">Membrane</keyword>
<keyword evidence="2" id="KW-1133">Transmembrane helix</keyword>
<evidence type="ECO:0000256" key="2">
    <source>
        <dbReference type="SAM" id="Phobius"/>
    </source>
</evidence>
<dbReference type="Proteomes" id="UP000314294">
    <property type="component" value="Unassembled WGS sequence"/>
</dbReference>
<feature type="region of interest" description="Disordered" evidence="1">
    <location>
        <begin position="1"/>
        <end position="28"/>
    </location>
</feature>
<feature type="transmembrane region" description="Helical" evidence="2">
    <location>
        <begin position="29"/>
        <end position="46"/>
    </location>
</feature>
<proteinExistence type="predicted"/>